<sequence>MDMPSAPWRRIQFRYASLSTELAAVIATDVAVMAAENGGPRPRLACVVVDNILALLASAEGRPSTQAAPILATLVSLSSASPFACTSARRTRPTRASILVSLKWPSPTSSRFHWFAVQKSDPSWPRPTDFSGSRRRDGSLVADAASVPLQSMNDARWTRRCLVVACDAVSARVQTMRW</sequence>
<protein>
    <submittedName>
        <fullName evidence="1">Uncharacterized protein</fullName>
    </submittedName>
</protein>
<keyword evidence="2" id="KW-1185">Reference proteome</keyword>
<reference evidence="2" key="2">
    <citation type="submission" date="2009-11" db="EMBL/GenBank/DDBJ databases">
        <title>The Genome Sequence of Allomyces macrogynus strain ATCC 38327.</title>
        <authorList>
            <consortium name="The Broad Institute Genome Sequencing Platform"/>
            <person name="Russ C."/>
            <person name="Cuomo C."/>
            <person name="Shea T."/>
            <person name="Young S.K."/>
            <person name="Zeng Q."/>
            <person name="Koehrsen M."/>
            <person name="Haas B."/>
            <person name="Borodovsky M."/>
            <person name="Guigo R."/>
            <person name="Alvarado L."/>
            <person name="Berlin A."/>
            <person name="Borenstein D."/>
            <person name="Chen Z."/>
            <person name="Engels R."/>
            <person name="Freedman E."/>
            <person name="Gellesch M."/>
            <person name="Goldberg J."/>
            <person name="Griggs A."/>
            <person name="Gujja S."/>
            <person name="Heiman D."/>
            <person name="Hepburn T."/>
            <person name="Howarth C."/>
            <person name="Jen D."/>
            <person name="Larson L."/>
            <person name="Lewis B."/>
            <person name="Mehta T."/>
            <person name="Park D."/>
            <person name="Pearson M."/>
            <person name="Roberts A."/>
            <person name="Saif S."/>
            <person name="Shenoy N."/>
            <person name="Sisk P."/>
            <person name="Stolte C."/>
            <person name="Sykes S."/>
            <person name="Walk T."/>
            <person name="White J."/>
            <person name="Yandava C."/>
            <person name="Burger G."/>
            <person name="Gray M.W."/>
            <person name="Holland P.W.H."/>
            <person name="King N."/>
            <person name="Lang F.B.F."/>
            <person name="Roger A.J."/>
            <person name="Ruiz-Trillo I."/>
            <person name="Lander E."/>
            <person name="Nusbaum C."/>
        </authorList>
    </citation>
    <scope>NUCLEOTIDE SEQUENCE [LARGE SCALE GENOMIC DNA]</scope>
    <source>
        <strain evidence="2">ATCC 38327</strain>
    </source>
</reference>
<proteinExistence type="predicted"/>
<gene>
    <name evidence="1" type="ORF">AMAG_02813</name>
</gene>
<dbReference type="Proteomes" id="UP000054350">
    <property type="component" value="Unassembled WGS sequence"/>
</dbReference>
<dbReference type="AlphaFoldDB" id="A0A0L0S3S9"/>
<reference evidence="1 2" key="1">
    <citation type="submission" date="2009-11" db="EMBL/GenBank/DDBJ databases">
        <title>Annotation of Allomyces macrogynus ATCC 38327.</title>
        <authorList>
            <consortium name="The Broad Institute Genome Sequencing Platform"/>
            <person name="Russ C."/>
            <person name="Cuomo C."/>
            <person name="Burger G."/>
            <person name="Gray M.W."/>
            <person name="Holland P.W.H."/>
            <person name="King N."/>
            <person name="Lang F.B.F."/>
            <person name="Roger A.J."/>
            <person name="Ruiz-Trillo I."/>
            <person name="Young S.K."/>
            <person name="Zeng Q."/>
            <person name="Gargeya S."/>
            <person name="Fitzgerald M."/>
            <person name="Haas B."/>
            <person name="Abouelleil A."/>
            <person name="Alvarado L."/>
            <person name="Arachchi H.M."/>
            <person name="Berlin A."/>
            <person name="Chapman S.B."/>
            <person name="Gearin G."/>
            <person name="Goldberg J."/>
            <person name="Griggs A."/>
            <person name="Gujja S."/>
            <person name="Hansen M."/>
            <person name="Heiman D."/>
            <person name="Howarth C."/>
            <person name="Larimer J."/>
            <person name="Lui A."/>
            <person name="MacDonald P.J.P."/>
            <person name="McCowen C."/>
            <person name="Montmayeur A."/>
            <person name="Murphy C."/>
            <person name="Neiman D."/>
            <person name="Pearson M."/>
            <person name="Priest M."/>
            <person name="Roberts A."/>
            <person name="Saif S."/>
            <person name="Shea T."/>
            <person name="Sisk P."/>
            <person name="Stolte C."/>
            <person name="Sykes S."/>
            <person name="Wortman J."/>
            <person name="Nusbaum C."/>
            <person name="Birren B."/>
        </authorList>
    </citation>
    <scope>NUCLEOTIDE SEQUENCE [LARGE SCALE GENOMIC DNA]</scope>
    <source>
        <strain evidence="1 2">ATCC 38327</strain>
    </source>
</reference>
<name>A0A0L0S3S9_ALLM3</name>
<organism evidence="1 2">
    <name type="scientific">Allomyces macrogynus (strain ATCC 38327)</name>
    <name type="common">Allomyces javanicus var. macrogynus</name>
    <dbReference type="NCBI Taxonomy" id="578462"/>
    <lineage>
        <taxon>Eukaryota</taxon>
        <taxon>Fungi</taxon>
        <taxon>Fungi incertae sedis</taxon>
        <taxon>Blastocladiomycota</taxon>
        <taxon>Blastocladiomycetes</taxon>
        <taxon>Blastocladiales</taxon>
        <taxon>Blastocladiaceae</taxon>
        <taxon>Allomyces</taxon>
    </lineage>
</organism>
<dbReference type="VEuPathDB" id="FungiDB:AMAG_02813"/>
<dbReference type="EMBL" id="GG745331">
    <property type="protein sequence ID" value="KNE57055.1"/>
    <property type="molecule type" value="Genomic_DNA"/>
</dbReference>
<evidence type="ECO:0000313" key="2">
    <source>
        <dbReference type="Proteomes" id="UP000054350"/>
    </source>
</evidence>
<evidence type="ECO:0000313" key="1">
    <source>
        <dbReference type="EMBL" id="KNE57055.1"/>
    </source>
</evidence>
<accession>A0A0L0S3S9</accession>